<proteinExistence type="predicted"/>
<keyword evidence="3" id="KW-1185">Reference proteome</keyword>
<keyword evidence="1" id="KW-0175">Coiled coil</keyword>
<evidence type="ECO:0000256" key="1">
    <source>
        <dbReference type="SAM" id="Coils"/>
    </source>
</evidence>
<evidence type="ECO:0000256" key="2">
    <source>
        <dbReference type="SAM" id="Phobius"/>
    </source>
</evidence>
<dbReference type="GeneID" id="100201250"/>
<dbReference type="RefSeq" id="XP_065654037.1">
    <property type="nucleotide sequence ID" value="XM_065797965.1"/>
</dbReference>
<accession>A0ABM4BXU7</accession>
<dbReference type="Proteomes" id="UP001652625">
    <property type="component" value="Chromosome 05"/>
</dbReference>
<evidence type="ECO:0000313" key="3">
    <source>
        <dbReference type="Proteomes" id="UP001652625"/>
    </source>
</evidence>
<keyword evidence="2" id="KW-1133">Transmembrane helix</keyword>
<dbReference type="PANTHER" id="PTHR33361:SF2">
    <property type="entry name" value="DUF885 DOMAIN-CONTAINING PROTEIN"/>
    <property type="match status" value="1"/>
</dbReference>
<keyword evidence="2" id="KW-0472">Membrane</keyword>
<reference evidence="4" key="1">
    <citation type="submission" date="2025-08" db="UniProtKB">
        <authorList>
            <consortium name="RefSeq"/>
        </authorList>
    </citation>
    <scope>IDENTIFICATION</scope>
</reference>
<gene>
    <name evidence="4" type="primary">LOC100201250</name>
</gene>
<dbReference type="InterPro" id="IPR010281">
    <property type="entry name" value="DUF885"/>
</dbReference>
<feature type="transmembrane region" description="Helical" evidence="2">
    <location>
        <begin position="12"/>
        <end position="34"/>
    </location>
</feature>
<protein>
    <submittedName>
        <fullName evidence="4">Uncharacterized protein LOC100201250</fullName>
    </submittedName>
</protein>
<dbReference type="Pfam" id="PF05960">
    <property type="entry name" value="DUF885"/>
    <property type="match status" value="1"/>
</dbReference>
<sequence>MKVLNFLKHNVAKILAAVLCTVSLVVLIVGVLNYNVMCPKKSDNQNLIDFISKIKKIYYQSYPQETVYDPDVTFASVLNNFTPYNPNPIQLKSLTDLAKSLKDELKNLKLDVTKMAHRERKAYAQVTHFLESIFGNPFDGNYYAGVWMMGPNYFCWQPICSIGSNLKEHFSFEFSPKTIAHVEKIIESIKNHKTILTQYNENLNYGIHAGMVRAVDDCNAGNNAFRQKFPKTVEKGATGIREESFTQNLLNEKFYSNLSGEDHLKFQEQYKENILSKVSNTLVEYLGKPLHALITYLDKNYTRYCVPSSVSSGLGNLPLNYVWKDGIQTNITTTQSLPTGEKLDGKKSYKMILPYFTTTNRYSPEDINELGLNQTNILFKRAIILAKQITKKNAEDDAIKTFIEDLNDPKHFFNTSLIPESENGNEGAKKCKNMATAKINCPVRYNAMNEWFKYVRELLAIIDPMTVSMFNMVGKQSTTPNCPLKMVANFNPSSGSQSYQSSGSDCKMPCQYNLPFFLERPGPKYSAFSVAGHEGRPGHHTQVQGFYEHFLTSGDEKDVIDWLDASTYFTAFTEGWALYAENPLLAQETTYYQSNPLQEYGMVKWQIWRALRLIIDTGLHYRNLTQDQSLDLFRKYAWDFTDKSLKDTIRYMSGPGQATAYMIGQLVIWNIRNTTENKFKKNNVTFNEKEFHYHLLSQGSSPLDYLIDYMDGYTDCKINTKSRSGCSEILNPNKKIQKKVLIGTKKGWYRLYKKMRHEHYD</sequence>
<evidence type="ECO:0000313" key="4">
    <source>
        <dbReference type="RefSeq" id="XP_065654037.1"/>
    </source>
</evidence>
<organism evidence="3 4">
    <name type="scientific">Hydra vulgaris</name>
    <name type="common">Hydra</name>
    <name type="synonym">Hydra attenuata</name>
    <dbReference type="NCBI Taxonomy" id="6087"/>
    <lineage>
        <taxon>Eukaryota</taxon>
        <taxon>Metazoa</taxon>
        <taxon>Cnidaria</taxon>
        <taxon>Hydrozoa</taxon>
        <taxon>Hydroidolina</taxon>
        <taxon>Anthoathecata</taxon>
        <taxon>Aplanulata</taxon>
        <taxon>Hydridae</taxon>
        <taxon>Hydra</taxon>
    </lineage>
</organism>
<keyword evidence="2" id="KW-0812">Transmembrane</keyword>
<feature type="coiled-coil region" evidence="1">
    <location>
        <begin position="91"/>
        <end position="118"/>
    </location>
</feature>
<dbReference type="PANTHER" id="PTHR33361">
    <property type="entry name" value="GLR0591 PROTEIN"/>
    <property type="match status" value="1"/>
</dbReference>
<name>A0ABM4BXU7_HYDVU</name>